<dbReference type="InterPro" id="IPR000524">
    <property type="entry name" value="Tscrpt_reg_HTH_GntR"/>
</dbReference>
<evidence type="ECO:0000256" key="5">
    <source>
        <dbReference type="ARBA" id="ARBA00023163"/>
    </source>
</evidence>
<keyword evidence="7" id="KW-0808">Transferase</keyword>
<keyword evidence="8" id="KW-1185">Reference proteome</keyword>
<name>A0ABT3CRT2_9BACT</name>
<dbReference type="Gene3D" id="3.40.640.10">
    <property type="entry name" value="Type I PLP-dependent aspartate aminotransferase-like (Major domain)"/>
    <property type="match status" value="1"/>
</dbReference>
<dbReference type="GO" id="GO:0008483">
    <property type="term" value="F:transaminase activity"/>
    <property type="evidence" value="ECO:0007669"/>
    <property type="project" value="UniProtKB-KW"/>
</dbReference>
<dbReference type="PANTHER" id="PTHR46577:SF1">
    <property type="entry name" value="HTH-TYPE TRANSCRIPTIONAL REGULATORY PROTEIN GABR"/>
    <property type="match status" value="1"/>
</dbReference>
<dbReference type="InterPro" id="IPR051446">
    <property type="entry name" value="HTH_trans_reg/aminotransferase"/>
</dbReference>
<dbReference type="CDD" id="cd00609">
    <property type="entry name" value="AAT_like"/>
    <property type="match status" value="1"/>
</dbReference>
<protein>
    <submittedName>
        <fullName evidence="7">PLP-dependent aminotransferase family protein</fullName>
    </submittedName>
</protein>
<dbReference type="SUPFAM" id="SSF53383">
    <property type="entry name" value="PLP-dependent transferases"/>
    <property type="match status" value="1"/>
</dbReference>
<keyword evidence="5" id="KW-0804">Transcription</keyword>
<evidence type="ECO:0000256" key="3">
    <source>
        <dbReference type="ARBA" id="ARBA00023015"/>
    </source>
</evidence>
<dbReference type="Pfam" id="PF00392">
    <property type="entry name" value="GntR"/>
    <property type="match status" value="1"/>
</dbReference>
<dbReference type="InterPro" id="IPR036388">
    <property type="entry name" value="WH-like_DNA-bd_sf"/>
</dbReference>
<dbReference type="InterPro" id="IPR015424">
    <property type="entry name" value="PyrdxlP-dep_Trfase"/>
</dbReference>
<dbReference type="SUPFAM" id="SSF46785">
    <property type="entry name" value="Winged helix' DNA-binding domain"/>
    <property type="match status" value="1"/>
</dbReference>
<dbReference type="Proteomes" id="UP001300692">
    <property type="component" value="Unassembled WGS sequence"/>
</dbReference>
<reference evidence="7 8" key="1">
    <citation type="submission" date="2022-10" db="EMBL/GenBank/DDBJ databases">
        <title>Comparative genomics and taxonomic characterization of three novel marine species of genus Reichenbachiella exhibiting antioxidant and polysaccharide degradation activities.</title>
        <authorList>
            <person name="Muhammad N."/>
            <person name="Lee Y.-J."/>
            <person name="Ko J."/>
            <person name="Kim S.-G."/>
        </authorList>
    </citation>
    <scope>NUCLEOTIDE SEQUENCE [LARGE SCALE GENOMIC DNA]</scope>
    <source>
        <strain evidence="7 8">ABR2-5</strain>
    </source>
</reference>
<dbReference type="InterPro" id="IPR036390">
    <property type="entry name" value="WH_DNA-bd_sf"/>
</dbReference>
<evidence type="ECO:0000259" key="6">
    <source>
        <dbReference type="PROSITE" id="PS50949"/>
    </source>
</evidence>
<comment type="similarity">
    <text evidence="1">In the C-terminal section; belongs to the class-I pyridoxal-phosphate-dependent aminotransferase family.</text>
</comment>
<evidence type="ECO:0000313" key="8">
    <source>
        <dbReference type="Proteomes" id="UP001300692"/>
    </source>
</evidence>
<dbReference type="Gene3D" id="1.10.10.10">
    <property type="entry name" value="Winged helix-like DNA-binding domain superfamily/Winged helix DNA-binding domain"/>
    <property type="match status" value="1"/>
</dbReference>
<evidence type="ECO:0000256" key="4">
    <source>
        <dbReference type="ARBA" id="ARBA00023125"/>
    </source>
</evidence>
<keyword evidence="3" id="KW-0805">Transcription regulation</keyword>
<dbReference type="Pfam" id="PF00155">
    <property type="entry name" value="Aminotran_1_2"/>
    <property type="match status" value="1"/>
</dbReference>
<dbReference type="InterPro" id="IPR015421">
    <property type="entry name" value="PyrdxlP-dep_Trfase_major"/>
</dbReference>
<keyword evidence="2" id="KW-0663">Pyridoxal phosphate</keyword>
<dbReference type="PROSITE" id="PS50949">
    <property type="entry name" value="HTH_GNTR"/>
    <property type="match status" value="1"/>
</dbReference>
<dbReference type="PANTHER" id="PTHR46577">
    <property type="entry name" value="HTH-TYPE TRANSCRIPTIONAL REGULATORY PROTEIN GABR"/>
    <property type="match status" value="1"/>
</dbReference>
<dbReference type="RefSeq" id="WP_264136984.1">
    <property type="nucleotide sequence ID" value="NZ_JAOYOD010000001.1"/>
</dbReference>
<dbReference type="SMART" id="SM00345">
    <property type="entry name" value="HTH_GNTR"/>
    <property type="match status" value="1"/>
</dbReference>
<sequence length="479" mass="54293">MIPWKNIIVFDSASKRANYLQLADSIISEVMQGRIAAGSQLPGSRQMAELLSINRKTVQSAYDELLAQGWISIEAYKGTFIKEELPFTQAKKLADVRVFTKPKVSIQKSKGHQITEGTPDYRVAPIPDLYKTARSLSSGNLSGSILTGNHFAGEPHLRTTLCSYLHETRALSPSPDQMMVTRGSQMSIYLALSAILAPGDTVIVGRLNYDTANRTILHLGGKLEKVDLNQHGLDINQIEEKVKTAKIKAVYLSPHHHYPTTVTMPVAERLRLLKLAHQYQFYILEDDYDYDYHYKGSPILPMASLDQADQVIYIGSFSKILAPSIRMGYMYAHQSIIDQCILTRQLIDRRGDPLLERALSMMIEENEIQRSIKKAVRIYKQRRDLMDRLLQQHFGSKVNYEVPDGGMAIWTTFEGVEISTLKEVAKEYDLYLDIDTYEDVHSCRLGFASMNEAEMIQNFELLHRAVEKTGLKNSKSINR</sequence>
<keyword evidence="7" id="KW-0032">Aminotransferase</keyword>
<feature type="domain" description="HTH gntR-type" evidence="6">
    <location>
        <begin position="16"/>
        <end position="84"/>
    </location>
</feature>
<dbReference type="EMBL" id="JAOYOD010000001">
    <property type="protein sequence ID" value="MCV9386199.1"/>
    <property type="molecule type" value="Genomic_DNA"/>
</dbReference>
<organism evidence="7 8">
    <name type="scientific">Reichenbachiella ulvae</name>
    <dbReference type="NCBI Taxonomy" id="2980104"/>
    <lineage>
        <taxon>Bacteria</taxon>
        <taxon>Pseudomonadati</taxon>
        <taxon>Bacteroidota</taxon>
        <taxon>Cytophagia</taxon>
        <taxon>Cytophagales</taxon>
        <taxon>Reichenbachiellaceae</taxon>
        <taxon>Reichenbachiella</taxon>
    </lineage>
</organism>
<comment type="caution">
    <text evidence="7">The sequence shown here is derived from an EMBL/GenBank/DDBJ whole genome shotgun (WGS) entry which is preliminary data.</text>
</comment>
<dbReference type="InterPro" id="IPR004839">
    <property type="entry name" value="Aminotransferase_I/II_large"/>
</dbReference>
<evidence type="ECO:0000313" key="7">
    <source>
        <dbReference type="EMBL" id="MCV9386199.1"/>
    </source>
</evidence>
<dbReference type="CDD" id="cd07377">
    <property type="entry name" value="WHTH_GntR"/>
    <property type="match status" value="1"/>
</dbReference>
<evidence type="ECO:0000256" key="1">
    <source>
        <dbReference type="ARBA" id="ARBA00005384"/>
    </source>
</evidence>
<dbReference type="PRINTS" id="PR00035">
    <property type="entry name" value="HTHGNTR"/>
</dbReference>
<keyword evidence="4" id="KW-0238">DNA-binding</keyword>
<evidence type="ECO:0000256" key="2">
    <source>
        <dbReference type="ARBA" id="ARBA00022898"/>
    </source>
</evidence>
<gene>
    <name evidence="7" type="ORF">N7U62_05960</name>
</gene>
<proteinExistence type="inferred from homology"/>
<accession>A0ABT3CRT2</accession>